<dbReference type="Proteomes" id="UP001060215">
    <property type="component" value="Chromosome 6"/>
</dbReference>
<protein>
    <submittedName>
        <fullName evidence="1">Eukaryotic translation initiation factor 5B</fullName>
    </submittedName>
</protein>
<evidence type="ECO:0000313" key="1">
    <source>
        <dbReference type="EMBL" id="KAI8024027.1"/>
    </source>
</evidence>
<keyword evidence="2" id="KW-1185">Reference proteome</keyword>
<accession>A0ACC0IGN1</accession>
<keyword evidence="1" id="KW-0396">Initiation factor</keyword>
<comment type="caution">
    <text evidence="1">The sequence shown here is derived from an EMBL/GenBank/DDBJ whole genome shotgun (WGS) entry which is preliminary data.</text>
</comment>
<name>A0ACC0IGN1_9ERIC</name>
<sequence>MTLFKNTKTREAHGIGNSAYNTIGYPPTQSHVNFDGRAMNETTAKLHNSSAPHGSQNVTSCPTLFVANLGPSCSEEELIQGPIVTSIRALLTPHPMKELRVKGAYLHHKEIKATQGIKITTQAVQHPNPN</sequence>
<organism evidence="1 2">
    <name type="scientific">Camellia lanceoleosa</name>
    <dbReference type="NCBI Taxonomy" id="1840588"/>
    <lineage>
        <taxon>Eukaryota</taxon>
        <taxon>Viridiplantae</taxon>
        <taxon>Streptophyta</taxon>
        <taxon>Embryophyta</taxon>
        <taxon>Tracheophyta</taxon>
        <taxon>Spermatophyta</taxon>
        <taxon>Magnoliopsida</taxon>
        <taxon>eudicotyledons</taxon>
        <taxon>Gunneridae</taxon>
        <taxon>Pentapetalae</taxon>
        <taxon>asterids</taxon>
        <taxon>Ericales</taxon>
        <taxon>Theaceae</taxon>
        <taxon>Camellia</taxon>
    </lineage>
</organism>
<keyword evidence="1" id="KW-0648">Protein biosynthesis</keyword>
<gene>
    <name evidence="1" type="ORF">LOK49_LG03G03018</name>
</gene>
<evidence type="ECO:0000313" key="2">
    <source>
        <dbReference type="Proteomes" id="UP001060215"/>
    </source>
</evidence>
<proteinExistence type="predicted"/>
<reference evidence="1 2" key="1">
    <citation type="journal article" date="2022" name="Plant J.">
        <title>Chromosome-level genome of Camellia lanceoleosa provides a valuable resource for understanding genome evolution and self-incompatibility.</title>
        <authorList>
            <person name="Gong W."/>
            <person name="Xiao S."/>
            <person name="Wang L."/>
            <person name="Liao Z."/>
            <person name="Chang Y."/>
            <person name="Mo W."/>
            <person name="Hu G."/>
            <person name="Li W."/>
            <person name="Zhao G."/>
            <person name="Zhu H."/>
            <person name="Hu X."/>
            <person name="Ji K."/>
            <person name="Xiang X."/>
            <person name="Song Q."/>
            <person name="Yuan D."/>
            <person name="Jin S."/>
            <person name="Zhang L."/>
        </authorList>
    </citation>
    <scope>NUCLEOTIDE SEQUENCE [LARGE SCALE GENOMIC DNA]</scope>
    <source>
        <strain evidence="1">SQ_2022a</strain>
    </source>
</reference>
<dbReference type="EMBL" id="CM045763">
    <property type="protein sequence ID" value="KAI8024027.1"/>
    <property type="molecule type" value="Genomic_DNA"/>
</dbReference>